<evidence type="ECO:0000259" key="1">
    <source>
        <dbReference type="Pfam" id="PF13568"/>
    </source>
</evidence>
<organism evidence="2 3">
    <name type="scientific">Aquirufa regiilacus</name>
    <dbReference type="NCBI Taxonomy" id="3024868"/>
    <lineage>
        <taxon>Bacteria</taxon>
        <taxon>Pseudomonadati</taxon>
        <taxon>Bacteroidota</taxon>
        <taxon>Cytophagia</taxon>
        <taxon>Cytophagales</taxon>
        <taxon>Flectobacillaceae</taxon>
        <taxon>Aquirufa</taxon>
    </lineage>
</organism>
<dbReference type="RefSeq" id="WP_316070136.1">
    <property type="nucleotide sequence ID" value="NZ_JAVNWW010000001.1"/>
</dbReference>
<dbReference type="Proteomes" id="UP001249959">
    <property type="component" value="Unassembled WGS sequence"/>
</dbReference>
<dbReference type="Pfam" id="PF13568">
    <property type="entry name" value="OMP_b-brl_2"/>
    <property type="match status" value="1"/>
</dbReference>
<dbReference type="EMBL" id="JAVNWW010000001">
    <property type="protein sequence ID" value="MDU0807628.1"/>
    <property type="molecule type" value="Genomic_DNA"/>
</dbReference>
<keyword evidence="3" id="KW-1185">Reference proteome</keyword>
<evidence type="ECO:0000313" key="2">
    <source>
        <dbReference type="EMBL" id="MDU0807628.1"/>
    </source>
</evidence>
<evidence type="ECO:0000313" key="3">
    <source>
        <dbReference type="Proteomes" id="UP001249959"/>
    </source>
</evidence>
<name>A0ABU3TP38_9BACT</name>
<dbReference type="InterPro" id="IPR025665">
    <property type="entry name" value="Beta-barrel_OMP_2"/>
</dbReference>
<gene>
    <name evidence="2" type="ORF">PQG45_01115</name>
</gene>
<protein>
    <submittedName>
        <fullName evidence="2">Porin family protein</fullName>
    </submittedName>
</protein>
<accession>A0ABU3TP38</accession>
<sequence length="225" mass="26054">MRIIRNIGALCLILLTFQSWGQHTKYTRIFHEYYDEKPIHFGFLFGFASSNYFMQADKTILGTIDSVRSPRNFGFQIGGLVNYAFDKHWELKSGINIALYEREIQFKSEANNPLWRESTWLEVPVLLKLRSLRRKNHRMYVMGGFKLGVEANVKKKSTALSANTADLSLEYGFGLEQYFQFFKFTPEIRFSHGLLNLYVPPSVSGPYSKLNGIRSHTVSLVINFE</sequence>
<feature type="domain" description="Outer membrane protein beta-barrel" evidence="1">
    <location>
        <begin position="37"/>
        <end position="197"/>
    </location>
</feature>
<proteinExistence type="predicted"/>
<comment type="caution">
    <text evidence="2">The sequence shown here is derived from an EMBL/GenBank/DDBJ whole genome shotgun (WGS) entry which is preliminary data.</text>
</comment>
<reference evidence="2 3" key="1">
    <citation type="submission" date="2023-09" db="EMBL/GenBank/DDBJ databases">
        <title>Aquirufa genomes.</title>
        <authorList>
            <person name="Pitt A."/>
        </authorList>
    </citation>
    <scope>NUCLEOTIDE SEQUENCE [LARGE SCALE GENOMIC DNA]</scope>
    <source>
        <strain evidence="2 3">LEOWEIH-7C</strain>
    </source>
</reference>